<feature type="domain" description="Rhodopsin" evidence="3">
    <location>
        <begin position="4"/>
        <end position="236"/>
    </location>
</feature>
<comment type="caution">
    <text evidence="4">The sequence shown here is derived from an EMBL/GenBank/DDBJ whole genome shotgun (WGS) entry which is preliminary data.</text>
</comment>
<dbReference type="InterPro" id="IPR049326">
    <property type="entry name" value="Rhodopsin_dom_fungi"/>
</dbReference>
<reference evidence="5" key="1">
    <citation type="journal article" date="2022" name="Microb. Genom.">
        <title>A global pangenome for the wheat fungal pathogen Pyrenophora tritici-repentis and prediction of effector protein structural homology.</title>
        <authorList>
            <person name="Moolhuijzen P.M."/>
            <person name="See P.T."/>
            <person name="Shi G."/>
            <person name="Powell H.R."/>
            <person name="Cockram J."/>
            <person name="Jorgensen L.N."/>
            <person name="Benslimane H."/>
            <person name="Strelkov S.E."/>
            <person name="Turner J."/>
            <person name="Liu Z."/>
            <person name="Moffat C.S."/>
        </authorList>
    </citation>
    <scope>NUCLEOTIDE SEQUENCE [LARGE SCALE GENOMIC DNA]</scope>
</reference>
<feature type="region of interest" description="Disordered" evidence="1">
    <location>
        <begin position="301"/>
        <end position="360"/>
    </location>
</feature>
<evidence type="ECO:0000259" key="3">
    <source>
        <dbReference type="Pfam" id="PF20684"/>
    </source>
</evidence>
<feature type="transmembrane region" description="Helical" evidence="2">
    <location>
        <begin position="137"/>
        <end position="160"/>
    </location>
</feature>
<keyword evidence="5" id="KW-1185">Reference proteome</keyword>
<proteinExistence type="predicted"/>
<dbReference type="PANTHER" id="PTHR38794:SF1">
    <property type="entry name" value="INTEGRAL MEMBRANE PROTEIN"/>
    <property type="match status" value="1"/>
</dbReference>
<dbReference type="AlphaFoldDB" id="A0A922N285"/>
<dbReference type="EMBL" id="NRDI02000019">
    <property type="protein sequence ID" value="KAI1509824.1"/>
    <property type="molecule type" value="Genomic_DNA"/>
</dbReference>
<feature type="region of interest" description="Disordered" evidence="1">
    <location>
        <begin position="443"/>
        <end position="473"/>
    </location>
</feature>
<sequence length="821" mass="93189">MIARQSIKALLLRRAAVDDFLVLISTACVIGLSIIATLLASQGLSDNSLTIEQTHFLMKGYYISNFMYIAAICSAKLSVLVIFYTIVEVQRWARRIVITVSVFVLAWSIASLLAIAIQCDIPRPWIMESNRCFNTQIFWVMYCIIDMSTEVSIVMISVNLVAYIQVPLSQKVAFITCFLPRVLVLGAALIRLIWLYPTTPQSLPEYRLWIPVIISQAQLFLSIATASIPYMVPFFKNLDVNLRTPYLATKRDRLANHRLGPSASSLWFRRSRKPKDLALWDPGAETSAQYKLAPQASPCLPTPRPLTPLSPQVIPSLPNSKSSVRGLNIYIPHRDPQRQRSIDRGSPRTESSGVLSPTCTSSQSMLLQSFIPARKAPCPPKKVQSPGSATPSSCYSSWAPTPVPVLPRAERFSLFPPQYQHYGSQQPHRTPVTSPVPPFRPVRSQTVSGVASKPNPSVNDARPAPSPDHARPPKFATTRHLYAPPLKMPSEKEIVRPGSIQDLTSPMGAAINSWFSNTEVEHIPASPMCPPLAVHNKTPGHMRSPARVNISHHEPRPPEAELGQIFLRYGTKEMCDNVLKYLPQELMNMVYSHIDDFEEPILVDYKQRPSVFRHARRRFVNRNWSHEVSNMPWFLDTKIVTLDFAIGMLKNLYSNKFFTFERPYIIKHFLDKNLSNHIHGIVRRDHVRHLNIEIPYLDYGTKPSSSAQLDILMGELDCLREFKPVKVYITFKLASKRLYDEDIGRYTNFEKHSPILMTGRLLPVMTELRAKDHVITIKEYDTIWVWTPTTGEISWKTAQDDLEKHMKMCFPDWVGAVMEED</sequence>
<name>A0A922N285_9PLEO</name>
<evidence type="ECO:0000256" key="1">
    <source>
        <dbReference type="SAM" id="MobiDB-lite"/>
    </source>
</evidence>
<feature type="compositionally biased region" description="Polar residues" evidence="1">
    <location>
        <begin position="348"/>
        <end position="360"/>
    </location>
</feature>
<feature type="region of interest" description="Disordered" evidence="1">
    <location>
        <begin position="376"/>
        <end position="397"/>
    </location>
</feature>
<protein>
    <submittedName>
        <fullName evidence="4">Atrophin-1 multi-domain protein</fullName>
    </submittedName>
</protein>
<keyword evidence="2" id="KW-0812">Transmembrane</keyword>
<feature type="compositionally biased region" description="Polar residues" evidence="1">
    <location>
        <begin position="443"/>
        <end position="458"/>
    </location>
</feature>
<dbReference type="Proteomes" id="UP000249757">
    <property type="component" value="Unassembled WGS sequence"/>
</dbReference>
<keyword evidence="2" id="KW-0472">Membrane</keyword>
<evidence type="ECO:0000256" key="2">
    <source>
        <dbReference type="SAM" id="Phobius"/>
    </source>
</evidence>
<dbReference type="PANTHER" id="PTHR38794">
    <property type="entry name" value="INTEGRAL MEMBRANE PROTEIN"/>
    <property type="match status" value="1"/>
</dbReference>
<accession>A0A922N285</accession>
<feature type="compositionally biased region" description="Basic and acidic residues" evidence="1">
    <location>
        <begin position="332"/>
        <end position="347"/>
    </location>
</feature>
<gene>
    <name evidence="4" type="ORF">Ptr86124_011410</name>
</gene>
<feature type="compositionally biased region" description="Polar residues" evidence="1">
    <location>
        <begin position="385"/>
        <end position="397"/>
    </location>
</feature>
<organism evidence="4 5">
    <name type="scientific">Pyrenophora tritici-repentis</name>
    <dbReference type="NCBI Taxonomy" id="45151"/>
    <lineage>
        <taxon>Eukaryota</taxon>
        <taxon>Fungi</taxon>
        <taxon>Dikarya</taxon>
        <taxon>Ascomycota</taxon>
        <taxon>Pezizomycotina</taxon>
        <taxon>Dothideomycetes</taxon>
        <taxon>Pleosporomycetidae</taxon>
        <taxon>Pleosporales</taxon>
        <taxon>Pleosporineae</taxon>
        <taxon>Pleosporaceae</taxon>
        <taxon>Pyrenophora</taxon>
    </lineage>
</organism>
<feature type="transmembrane region" description="Helical" evidence="2">
    <location>
        <begin position="172"/>
        <end position="196"/>
    </location>
</feature>
<keyword evidence="2" id="KW-1133">Transmembrane helix</keyword>
<evidence type="ECO:0000313" key="5">
    <source>
        <dbReference type="Proteomes" id="UP000249757"/>
    </source>
</evidence>
<dbReference type="Pfam" id="PF20684">
    <property type="entry name" value="Fung_rhodopsin"/>
    <property type="match status" value="1"/>
</dbReference>
<feature type="transmembrane region" description="Helical" evidence="2">
    <location>
        <begin position="96"/>
        <end position="117"/>
    </location>
</feature>
<feature type="transmembrane region" description="Helical" evidence="2">
    <location>
        <begin position="61"/>
        <end position="84"/>
    </location>
</feature>
<feature type="transmembrane region" description="Helical" evidence="2">
    <location>
        <begin position="20"/>
        <end position="41"/>
    </location>
</feature>
<evidence type="ECO:0000313" key="4">
    <source>
        <dbReference type="EMBL" id="KAI1509824.1"/>
    </source>
</evidence>